<keyword evidence="4" id="KW-1133">Transmembrane helix</keyword>
<dbReference type="PANTHER" id="PTHR19139">
    <property type="entry name" value="AQUAPORIN TRANSPORTER"/>
    <property type="match status" value="1"/>
</dbReference>
<comment type="similarity">
    <text evidence="2 6">Belongs to the MIP/aquaporin (TC 1.A.8) family.</text>
</comment>
<protein>
    <submittedName>
        <fullName evidence="7">Uncharacterized protein</fullName>
    </submittedName>
</protein>
<dbReference type="PRINTS" id="PR00783">
    <property type="entry name" value="MINTRINSICP"/>
</dbReference>
<keyword evidence="6" id="KW-0813">Transport</keyword>
<dbReference type="InterPro" id="IPR000425">
    <property type="entry name" value="MIP"/>
</dbReference>
<accession>A0AAE0BS05</accession>
<evidence type="ECO:0000313" key="8">
    <source>
        <dbReference type="Proteomes" id="UP001190700"/>
    </source>
</evidence>
<keyword evidence="8" id="KW-1185">Reference proteome</keyword>
<dbReference type="EMBL" id="LGRX02033334">
    <property type="protein sequence ID" value="KAK3241693.1"/>
    <property type="molecule type" value="Genomic_DNA"/>
</dbReference>
<dbReference type="InterPro" id="IPR034294">
    <property type="entry name" value="Aquaporin_transptr"/>
</dbReference>
<keyword evidence="5" id="KW-0472">Membrane</keyword>
<evidence type="ECO:0000313" key="7">
    <source>
        <dbReference type="EMBL" id="KAK3241693.1"/>
    </source>
</evidence>
<dbReference type="Proteomes" id="UP001190700">
    <property type="component" value="Unassembled WGS sequence"/>
</dbReference>
<organism evidence="7 8">
    <name type="scientific">Cymbomonas tetramitiformis</name>
    <dbReference type="NCBI Taxonomy" id="36881"/>
    <lineage>
        <taxon>Eukaryota</taxon>
        <taxon>Viridiplantae</taxon>
        <taxon>Chlorophyta</taxon>
        <taxon>Pyramimonadophyceae</taxon>
        <taxon>Pyramimonadales</taxon>
        <taxon>Pyramimonadaceae</taxon>
        <taxon>Cymbomonas</taxon>
    </lineage>
</organism>
<sequence>MPPQLYGVMDKENRNCLGSNMVADGYTVDQAFGLELVTTFVLVLTVFATTDGKIPLTGCGINPARSFGPAFVAFMADLTCADNVMDDHYIFWIAPILGGLLAAATYETVLTDNWKDGHKAGLRDVLRHKSDVTADKVENAI</sequence>
<evidence type="ECO:0000256" key="3">
    <source>
        <dbReference type="ARBA" id="ARBA00022692"/>
    </source>
</evidence>
<dbReference type="GO" id="GO:0015250">
    <property type="term" value="F:water channel activity"/>
    <property type="evidence" value="ECO:0007669"/>
    <property type="project" value="TreeGrafter"/>
</dbReference>
<dbReference type="PANTHER" id="PTHR19139:SF199">
    <property type="entry name" value="MIP17260P"/>
    <property type="match status" value="1"/>
</dbReference>
<evidence type="ECO:0000256" key="5">
    <source>
        <dbReference type="ARBA" id="ARBA00023136"/>
    </source>
</evidence>
<evidence type="ECO:0000256" key="6">
    <source>
        <dbReference type="RuleBase" id="RU000477"/>
    </source>
</evidence>
<comment type="caution">
    <text evidence="7">The sequence shown here is derived from an EMBL/GenBank/DDBJ whole genome shotgun (WGS) entry which is preliminary data.</text>
</comment>
<comment type="subcellular location">
    <subcellularLocation>
        <location evidence="1">Membrane</location>
        <topology evidence="1">Multi-pass membrane protein</topology>
    </subcellularLocation>
</comment>
<dbReference type="InterPro" id="IPR023271">
    <property type="entry name" value="Aquaporin-like"/>
</dbReference>
<evidence type="ECO:0000256" key="2">
    <source>
        <dbReference type="ARBA" id="ARBA00006175"/>
    </source>
</evidence>
<evidence type="ECO:0000256" key="4">
    <source>
        <dbReference type="ARBA" id="ARBA00022989"/>
    </source>
</evidence>
<gene>
    <name evidence="7" type="ORF">CYMTET_48569</name>
</gene>
<dbReference type="Pfam" id="PF00230">
    <property type="entry name" value="MIP"/>
    <property type="match status" value="2"/>
</dbReference>
<dbReference type="GO" id="GO:0005886">
    <property type="term" value="C:plasma membrane"/>
    <property type="evidence" value="ECO:0007669"/>
    <property type="project" value="TreeGrafter"/>
</dbReference>
<dbReference type="Gene3D" id="1.20.1080.10">
    <property type="entry name" value="Glycerol uptake facilitator protein"/>
    <property type="match status" value="2"/>
</dbReference>
<proteinExistence type="inferred from homology"/>
<evidence type="ECO:0000256" key="1">
    <source>
        <dbReference type="ARBA" id="ARBA00004141"/>
    </source>
</evidence>
<dbReference type="AlphaFoldDB" id="A0AAE0BS05"/>
<name>A0AAE0BS05_9CHLO</name>
<dbReference type="SUPFAM" id="SSF81338">
    <property type="entry name" value="Aquaporin-like"/>
    <property type="match status" value="1"/>
</dbReference>
<reference evidence="7 8" key="1">
    <citation type="journal article" date="2015" name="Genome Biol. Evol.">
        <title>Comparative Genomics of a Bacterivorous Green Alga Reveals Evolutionary Causalities and Consequences of Phago-Mixotrophic Mode of Nutrition.</title>
        <authorList>
            <person name="Burns J.A."/>
            <person name="Paasch A."/>
            <person name="Narechania A."/>
            <person name="Kim E."/>
        </authorList>
    </citation>
    <scope>NUCLEOTIDE SEQUENCE [LARGE SCALE GENOMIC DNA]</scope>
    <source>
        <strain evidence="7 8">PLY_AMNH</strain>
    </source>
</reference>
<keyword evidence="3 6" id="KW-0812">Transmembrane</keyword>